<evidence type="ECO:0000313" key="3">
    <source>
        <dbReference type="Proteomes" id="UP000585614"/>
    </source>
</evidence>
<reference evidence="2 3" key="1">
    <citation type="journal article" date="2020" name="Nature">
        <title>Six reference-quality genomes reveal evolution of bat adaptations.</title>
        <authorList>
            <person name="Jebb D."/>
            <person name="Huang Z."/>
            <person name="Pippel M."/>
            <person name="Hughes G.M."/>
            <person name="Lavrichenko K."/>
            <person name="Devanna P."/>
            <person name="Winkler S."/>
            <person name="Jermiin L.S."/>
            <person name="Skirmuntt E.C."/>
            <person name="Katzourakis A."/>
            <person name="Burkitt-Gray L."/>
            <person name="Ray D.A."/>
            <person name="Sullivan K.A.M."/>
            <person name="Roscito J.G."/>
            <person name="Kirilenko B.M."/>
            <person name="Davalos L.M."/>
            <person name="Corthals A.P."/>
            <person name="Power M.L."/>
            <person name="Jones G."/>
            <person name="Ransome R.D."/>
            <person name="Dechmann D.K.N."/>
            <person name="Locatelli A.G."/>
            <person name="Puechmaille S.J."/>
            <person name="Fedrigo O."/>
            <person name="Jarvis E.D."/>
            <person name="Hiller M."/>
            <person name="Vernes S.C."/>
            <person name="Myers E.W."/>
            <person name="Teeling E.C."/>
        </authorList>
    </citation>
    <scope>NUCLEOTIDE SEQUENCE [LARGE SCALE GENOMIC DNA]</scope>
    <source>
        <strain evidence="2">MRhiFer1</strain>
        <tissue evidence="2">Lung</tissue>
    </source>
</reference>
<evidence type="ECO:0000256" key="1">
    <source>
        <dbReference type="SAM" id="MobiDB-lite"/>
    </source>
</evidence>
<accession>A0A7J7TDW0</accession>
<gene>
    <name evidence="2" type="ORF">mRhiFer1_008940</name>
</gene>
<name>A0A7J7TDW0_RHIFE</name>
<evidence type="ECO:0000313" key="2">
    <source>
        <dbReference type="EMBL" id="KAF6298901.1"/>
    </source>
</evidence>
<protein>
    <submittedName>
        <fullName evidence="2">Uncharacterized protein</fullName>
    </submittedName>
</protein>
<comment type="caution">
    <text evidence="2">The sequence shown here is derived from an EMBL/GenBank/DDBJ whole genome shotgun (WGS) entry which is preliminary data.</text>
</comment>
<proteinExistence type="predicted"/>
<sequence length="159" mass="16983">MCVCGEWGDGKTVASHSWLPCRTRASRSPGASQPAPFSSRARLPRGPWSGWGGGRGLDDPGPQRPGMSRPVRQITADSRVVSLESPPARRLPPNPITPCRVGPSGWVGVGRRRRRDLFLASLCPGLAPGWAAGPLLVRSGLVPGQPRPVWPSPQSSRLM</sequence>
<feature type="region of interest" description="Disordered" evidence="1">
    <location>
        <begin position="24"/>
        <end position="101"/>
    </location>
</feature>
<organism evidence="2 3">
    <name type="scientific">Rhinolophus ferrumequinum</name>
    <name type="common">Greater horseshoe bat</name>
    <dbReference type="NCBI Taxonomy" id="59479"/>
    <lineage>
        <taxon>Eukaryota</taxon>
        <taxon>Metazoa</taxon>
        <taxon>Chordata</taxon>
        <taxon>Craniata</taxon>
        <taxon>Vertebrata</taxon>
        <taxon>Euteleostomi</taxon>
        <taxon>Mammalia</taxon>
        <taxon>Eutheria</taxon>
        <taxon>Laurasiatheria</taxon>
        <taxon>Chiroptera</taxon>
        <taxon>Yinpterochiroptera</taxon>
        <taxon>Rhinolophoidea</taxon>
        <taxon>Rhinolophidae</taxon>
        <taxon>Rhinolophinae</taxon>
        <taxon>Rhinolophus</taxon>
    </lineage>
</organism>
<dbReference type="AlphaFoldDB" id="A0A7J7TDW0"/>
<dbReference type="Proteomes" id="UP000585614">
    <property type="component" value="Unassembled WGS sequence"/>
</dbReference>
<dbReference type="EMBL" id="JACAGC010000020">
    <property type="protein sequence ID" value="KAF6298901.1"/>
    <property type="molecule type" value="Genomic_DNA"/>
</dbReference>